<keyword evidence="5" id="KW-1133">Transmembrane helix</keyword>
<dbReference type="PANTHER" id="PTHR24238">
    <property type="entry name" value="G-PROTEIN COUPLED RECEPTOR"/>
    <property type="match status" value="1"/>
</dbReference>
<dbReference type="InterPro" id="IPR000314">
    <property type="entry name" value="Gastrin_rcpt"/>
</dbReference>
<reference evidence="6 7" key="1">
    <citation type="submission" date="2021-06" db="EMBL/GenBank/DDBJ databases">
        <authorList>
            <person name="Palmer J.M."/>
        </authorList>
    </citation>
    <scope>NUCLEOTIDE SEQUENCE [LARGE SCALE GENOMIC DNA]</scope>
    <source>
        <strain evidence="7">if_2019</strain>
        <tissue evidence="6">Muscle</tissue>
    </source>
</reference>
<dbReference type="PRINTS" id="PR00527">
    <property type="entry name" value="GASTRINR"/>
</dbReference>
<comment type="caution">
    <text evidence="6">The sequence shown here is derived from an EMBL/GenBank/DDBJ whole genome shotgun (WGS) entry which is preliminary data.</text>
</comment>
<keyword evidence="4" id="KW-0807">Transducer</keyword>
<keyword evidence="2" id="KW-0297">G-protein coupled receptor</keyword>
<keyword evidence="3" id="KW-0675">Receptor</keyword>
<evidence type="ECO:0000256" key="4">
    <source>
        <dbReference type="ARBA" id="ARBA00023224"/>
    </source>
</evidence>
<proteinExistence type="predicted"/>
<accession>A0ABV0V531</accession>
<evidence type="ECO:0000256" key="1">
    <source>
        <dbReference type="ARBA" id="ARBA00004141"/>
    </source>
</evidence>
<dbReference type="Gene3D" id="1.20.1070.10">
    <property type="entry name" value="Rhodopsin 7-helix transmembrane proteins"/>
    <property type="match status" value="1"/>
</dbReference>
<evidence type="ECO:0000256" key="2">
    <source>
        <dbReference type="ARBA" id="ARBA00023040"/>
    </source>
</evidence>
<dbReference type="Proteomes" id="UP001482620">
    <property type="component" value="Unassembled WGS sequence"/>
</dbReference>
<protein>
    <submittedName>
        <fullName evidence="6">Uncharacterized protein</fullName>
    </submittedName>
</protein>
<name>A0ABV0V531_9TELE</name>
<dbReference type="PANTHER" id="PTHR24238:SF79">
    <property type="entry name" value="GASTRIN_CHOLECYSTOKININ TYPE B RECEPTOR"/>
    <property type="match status" value="1"/>
</dbReference>
<evidence type="ECO:0000256" key="5">
    <source>
        <dbReference type="SAM" id="Phobius"/>
    </source>
</evidence>
<evidence type="ECO:0000256" key="3">
    <source>
        <dbReference type="ARBA" id="ARBA00023170"/>
    </source>
</evidence>
<feature type="transmembrane region" description="Helical" evidence="5">
    <location>
        <begin position="37"/>
        <end position="60"/>
    </location>
</feature>
<dbReference type="EMBL" id="JAHRIQ010093738">
    <property type="protein sequence ID" value="MEQ2251633.1"/>
    <property type="molecule type" value="Genomic_DNA"/>
</dbReference>
<sequence length="104" mass="11926">MVPYPVFSALKSFPKINGTVGHMCRLDWPSKQAEQTWYVLLLFILFFIPGVVMIIAYGLISRELYRGIQFELSQNKETTGSTPVTQPLRLPNAKSRWSVVTYRS</sequence>
<keyword evidence="5" id="KW-0472">Membrane</keyword>
<keyword evidence="7" id="KW-1185">Reference proteome</keyword>
<organism evidence="6 7">
    <name type="scientific">Ilyodon furcidens</name>
    <name type="common">goldbreast splitfin</name>
    <dbReference type="NCBI Taxonomy" id="33524"/>
    <lineage>
        <taxon>Eukaryota</taxon>
        <taxon>Metazoa</taxon>
        <taxon>Chordata</taxon>
        <taxon>Craniata</taxon>
        <taxon>Vertebrata</taxon>
        <taxon>Euteleostomi</taxon>
        <taxon>Actinopterygii</taxon>
        <taxon>Neopterygii</taxon>
        <taxon>Teleostei</taxon>
        <taxon>Neoteleostei</taxon>
        <taxon>Acanthomorphata</taxon>
        <taxon>Ovalentaria</taxon>
        <taxon>Atherinomorphae</taxon>
        <taxon>Cyprinodontiformes</taxon>
        <taxon>Goodeidae</taxon>
        <taxon>Ilyodon</taxon>
    </lineage>
</organism>
<evidence type="ECO:0000313" key="6">
    <source>
        <dbReference type="EMBL" id="MEQ2251633.1"/>
    </source>
</evidence>
<evidence type="ECO:0000313" key="7">
    <source>
        <dbReference type="Proteomes" id="UP001482620"/>
    </source>
</evidence>
<gene>
    <name evidence="6" type="ORF">ILYODFUR_013121</name>
</gene>
<comment type="subcellular location">
    <subcellularLocation>
        <location evidence="1">Membrane</location>
        <topology evidence="1">Multi-pass membrane protein</topology>
    </subcellularLocation>
</comment>
<dbReference type="SUPFAM" id="SSF81321">
    <property type="entry name" value="Family A G protein-coupled receptor-like"/>
    <property type="match status" value="1"/>
</dbReference>
<keyword evidence="5" id="KW-0812">Transmembrane</keyword>